<evidence type="ECO:0000313" key="2">
    <source>
        <dbReference type="EMBL" id="GBN78100.1"/>
    </source>
</evidence>
<name>A0A4Y2RRV1_ARAVE</name>
<organism evidence="2 3">
    <name type="scientific">Araneus ventricosus</name>
    <name type="common">Orbweaver spider</name>
    <name type="synonym">Epeira ventricosa</name>
    <dbReference type="NCBI Taxonomy" id="182803"/>
    <lineage>
        <taxon>Eukaryota</taxon>
        <taxon>Metazoa</taxon>
        <taxon>Ecdysozoa</taxon>
        <taxon>Arthropoda</taxon>
        <taxon>Chelicerata</taxon>
        <taxon>Arachnida</taxon>
        <taxon>Araneae</taxon>
        <taxon>Araneomorphae</taxon>
        <taxon>Entelegynae</taxon>
        <taxon>Araneoidea</taxon>
        <taxon>Araneidae</taxon>
        <taxon>Araneus</taxon>
    </lineage>
</organism>
<gene>
    <name evidence="2" type="ORF">AVEN_183780_1</name>
</gene>
<dbReference type="AlphaFoldDB" id="A0A4Y2RRV1"/>
<sequence>MPKEDGLTWHKQVRHPSPTLANRNHCHGSGGDTLHDNILGEKPQVSSLRFLWGRKTSSSETAWNHVSAPEGRIARNIAVRTV</sequence>
<dbReference type="EMBL" id="BGPR01018040">
    <property type="protein sequence ID" value="GBN78100.1"/>
    <property type="molecule type" value="Genomic_DNA"/>
</dbReference>
<proteinExistence type="predicted"/>
<keyword evidence="3" id="KW-1185">Reference proteome</keyword>
<comment type="caution">
    <text evidence="2">The sequence shown here is derived from an EMBL/GenBank/DDBJ whole genome shotgun (WGS) entry which is preliminary data.</text>
</comment>
<dbReference type="Proteomes" id="UP000499080">
    <property type="component" value="Unassembled WGS sequence"/>
</dbReference>
<evidence type="ECO:0000313" key="3">
    <source>
        <dbReference type="Proteomes" id="UP000499080"/>
    </source>
</evidence>
<reference evidence="2 3" key="1">
    <citation type="journal article" date="2019" name="Sci. Rep.">
        <title>Orb-weaving spider Araneus ventricosus genome elucidates the spidroin gene catalogue.</title>
        <authorList>
            <person name="Kono N."/>
            <person name="Nakamura H."/>
            <person name="Ohtoshi R."/>
            <person name="Moran D.A.P."/>
            <person name="Shinohara A."/>
            <person name="Yoshida Y."/>
            <person name="Fujiwara M."/>
            <person name="Mori M."/>
            <person name="Tomita M."/>
            <person name="Arakawa K."/>
        </authorList>
    </citation>
    <scope>NUCLEOTIDE SEQUENCE [LARGE SCALE GENOMIC DNA]</scope>
</reference>
<accession>A0A4Y2RRV1</accession>
<feature type="region of interest" description="Disordered" evidence="1">
    <location>
        <begin position="1"/>
        <end position="31"/>
    </location>
</feature>
<evidence type="ECO:0000256" key="1">
    <source>
        <dbReference type="SAM" id="MobiDB-lite"/>
    </source>
</evidence>
<protein>
    <submittedName>
        <fullName evidence="2">Uncharacterized protein</fullName>
    </submittedName>
</protein>